<comment type="function">
    <text evidence="5">Regulatory protein of the TOL plasmid xyl operons. XylS activates the xylXYZLTEGFJQKIH operon required for the degradation of toluene, m-xylene and p-xylene.</text>
</comment>
<dbReference type="AlphaFoldDB" id="A0A0C2EBY3"/>
<dbReference type="STRING" id="226910.UCMB321_2890"/>
<keyword evidence="4" id="KW-0804">Transcription</keyword>
<dbReference type="InterPro" id="IPR035418">
    <property type="entry name" value="AraC-bd_2"/>
</dbReference>
<dbReference type="InterPro" id="IPR050204">
    <property type="entry name" value="AraC_XylS_family_regulators"/>
</dbReference>
<evidence type="ECO:0000256" key="3">
    <source>
        <dbReference type="ARBA" id="ARBA00023159"/>
    </source>
</evidence>
<dbReference type="Proteomes" id="UP000031535">
    <property type="component" value="Unassembled WGS sequence"/>
</dbReference>
<dbReference type="PANTHER" id="PTHR46796:SF6">
    <property type="entry name" value="ARAC SUBFAMILY"/>
    <property type="match status" value="1"/>
</dbReference>
<evidence type="ECO:0000256" key="5">
    <source>
        <dbReference type="ARBA" id="ARBA00037345"/>
    </source>
</evidence>
<protein>
    <submittedName>
        <fullName evidence="7">BenABC operon transcriptional activator BenR</fullName>
    </submittedName>
</protein>
<organism evidence="7 8">
    <name type="scientific">Pseudomonas batumici</name>
    <dbReference type="NCBI Taxonomy" id="226910"/>
    <lineage>
        <taxon>Bacteria</taxon>
        <taxon>Pseudomonadati</taxon>
        <taxon>Pseudomonadota</taxon>
        <taxon>Gammaproteobacteria</taxon>
        <taxon>Pseudomonadales</taxon>
        <taxon>Pseudomonadaceae</taxon>
        <taxon>Pseudomonas</taxon>
    </lineage>
</organism>
<dbReference type="EMBL" id="JXDG01000037">
    <property type="protein sequence ID" value="KIH83394.1"/>
    <property type="molecule type" value="Genomic_DNA"/>
</dbReference>
<dbReference type="Pfam" id="PF12833">
    <property type="entry name" value="HTH_18"/>
    <property type="match status" value="1"/>
</dbReference>
<dbReference type="InterPro" id="IPR018060">
    <property type="entry name" value="HTH_AraC"/>
</dbReference>
<dbReference type="InterPro" id="IPR037923">
    <property type="entry name" value="HTH-like"/>
</dbReference>
<dbReference type="GO" id="GO:0003700">
    <property type="term" value="F:DNA-binding transcription factor activity"/>
    <property type="evidence" value="ECO:0007669"/>
    <property type="project" value="InterPro"/>
</dbReference>
<keyword evidence="8" id="KW-1185">Reference proteome</keyword>
<dbReference type="Gene3D" id="1.10.10.60">
    <property type="entry name" value="Homeodomain-like"/>
    <property type="match status" value="1"/>
</dbReference>
<dbReference type="Pfam" id="PF14525">
    <property type="entry name" value="AraC_binding_2"/>
    <property type="match status" value="1"/>
</dbReference>
<dbReference type="PATRIC" id="fig|226910.6.peg.2881"/>
<dbReference type="InterPro" id="IPR009057">
    <property type="entry name" value="Homeodomain-like_sf"/>
</dbReference>
<gene>
    <name evidence="7" type="ORF">UCMB321_2890</name>
</gene>
<comment type="caution">
    <text evidence="7">The sequence shown here is derived from an EMBL/GenBank/DDBJ whole genome shotgun (WGS) entry which is preliminary data.</text>
</comment>
<sequence>MTTLLSERSRIFEQADPYAVSEYVNQHVGNHCIHLPPKGRSQASINHRTFSTLDLCRLSYGARVQVMSPALESIYHLQILLSGHCRSISRGEERIYGPGEILLINPDDPVDLTYSADCEKFIVKLPVRLLENACLDQHWLLPRQGIRFDSERRDLAGLDGFVQLMTLICHEAESGAGPEVQVLYERIVASKLLGLLASNVRRVSPDAEETGGFEAVRQFIEAHLRDEIGIEQLREVARVSERSLYLLFERHVGLSPRDYVRQRKLERVNAVLQLPGARSVTEVALDHGFLHLGRFSETYRKRFGELPSQTWRRRHEGAALNG</sequence>
<evidence type="ECO:0000256" key="2">
    <source>
        <dbReference type="ARBA" id="ARBA00023125"/>
    </source>
</evidence>
<dbReference type="PANTHER" id="PTHR46796">
    <property type="entry name" value="HTH-TYPE TRANSCRIPTIONAL ACTIVATOR RHAS-RELATED"/>
    <property type="match status" value="1"/>
</dbReference>
<keyword evidence="3" id="KW-0010">Activator</keyword>
<evidence type="ECO:0000259" key="6">
    <source>
        <dbReference type="PROSITE" id="PS01124"/>
    </source>
</evidence>
<dbReference type="GO" id="GO:0043565">
    <property type="term" value="F:sequence-specific DNA binding"/>
    <property type="evidence" value="ECO:0007669"/>
    <property type="project" value="InterPro"/>
</dbReference>
<dbReference type="SMART" id="SM00342">
    <property type="entry name" value="HTH_ARAC"/>
    <property type="match status" value="1"/>
</dbReference>
<keyword evidence="1" id="KW-0805">Transcription regulation</keyword>
<dbReference type="SUPFAM" id="SSF51215">
    <property type="entry name" value="Regulatory protein AraC"/>
    <property type="match status" value="1"/>
</dbReference>
<dbReference type="OrthoDB" id="6003540at2"/>
<evidence type="ECO:0000256" key="1">
    <source>
        <dbReference type="ARBA" id="ARBA00023015"/>
    </source>
</evidence>
<dbReference type="RefSeq" id="WP_040067888.1">
    <property type="nucleotide sequence ID" value="NZ_JXDG01000037.1"/>
</dbReference>
<proteinExistence type="predicted"/>
<accession>A0A0C2EBY3</accession>
<feature type="domain" description="HTH araC/xylS-type" evidence="6">
    <location>
        <begin position="214"/>
        <end position="313"/>
    </location>
</feature>
<dbReference type="SUPFAM" id="SSF46689">
    <property type="entry name" value="Homeodomain-like"/>
    <property type="match status" value="1"/>
</dbReference>
<evidence type="ECO:0000313" key="7">
    <source>
        <dbReference type="EMBL" id="KIH83394.1"/>
    </source>
</evidence>
<dbReference type="PROSITE" id="PS01124">
    <property type="entry name" value="HTH_ARAC_FAMILY_2"/>
    <property type="match status" value="1"/>
</dbReference>
<name>A0A0C2EBY3_9PSED</name>
<reference evidence="7 8" key="1">
    <citation type="submission" date="2015-01" db="EMBL/GenBank/DDBJ databases">
        <title>Complete genome of Pseudomonas batumici UCM B-321 producer of the batumin antibiotic with strong antistaphilococcal and potential anticancer activity.</title>
        <authorList>
            <person name="Klochko V.V."/>
            <person name="Zelena L.B."/>
            <person name="Elena K.A."/>
            <person name="Reva O.N."/>
        </authorList>
    </citation>
    <scope>NUCLEOTIDE SEQUENCE [LARGE SCALE GENOMIC DNA]</scope>
    <source>
        <strain evidence="7 8">UCM B-321</strain>
    </source>
</reference>
<evidence type="ECO:0000256" key="4">
    <source>
        <dbReference type="ARBA" id="ARBA00023163"/>
    </source>
</evidence>
<keyword evidence="2" id="KW-0238">DNA-binding</keyword>
<evidence type="ECO:0000313" key="8">
    <source>
        <dbReference type="Proteomes" id="UP000031535"/>
    </source>
</evidence>